<keyword evidence="4" id="KW-1185">Reference proteome</keyword>
<evidence type="ECO:0000256" key="1">
    <source>
        <dbReference type="SAM" id="MobiDB-lite"/>
    </source>
</evidence>
<dbReference type="Pfam" id="PF00326">
    <property type="entry name" value="Peptidase_S9"/>
    <property type="match status" value="1"/>
</dbReference>
<dbReference type="Gene3D" id="3.40.50.1820">
    <property type="entry name" value="alpha/beta hydrolase"/>
    <property type="match status" value="1"/>
</dbReference>
<evidence type="ECO:0000313" key="3">
    <source>
        <dbReference type="EMBL" id="CCM65526.1"/>
    </source>
</evidence>
<gene>
    <name evidence="3" type="ORF">BN381_80056</name>
</gene>
<dbReference type="EMBL" id="CANL01000078">
    <property type="protein sequence ID" value="CCM65526.1"/>
    <property type="molecule type" value="Genomic_DNA"/>
</dbReference>
<dbReference type="InterPro" id="IPR050585">
    <property type="entry name" value="Xaa-Pro_dipeptidyl-ppase/CocE"/>
</dbReference>
<dbReference type="Proteomes" id="UP000018291">
    <property type="component" value="Unassembled WGS sequence"/>
</dbReference>
<dbReference type="AlphaFoldDB" id="R4Z6Q0"/>
<dbReference type="InterPro" id="IPR001375">
    <property type="entry name" value="Peptidase_S9_cat"/>
</dbReference>
<accession>R4Z6Q0</accession>
<organism evidence="3 4">
    <name type="scientific">Candidatus Neomicrothrix parvicella RN1</name>
    <dbReference type="NCBI Taxonomy" id="1229780"/>
    <lineage>
        <taxon>Bacteria</taxon>
        <taxon>Bacillati</taxon>
        <taxon>Actinomycetota</taxon>
        <taxon>Acidimicrobiia</taxon>
        <taxon>Acidimicrobiales</taxon>
        <taxon>Microthrixaceae</taxon>
        <taxon>Candidatus Neomicrothrix</taxon>
    </lineage>
</organism>
<comment type="caution">
    <text evidence="3">The sequence shown here is derived from an EMBL/GenBank/DDBJ whole genome shotgun (WGS) entry which is preliminary data.</text>
</comment>
<reference evidence="3 4" key="1">
    <citation type="journal article" date="2013" name="ISME J.">
        <title>Metabolic model for the filamentous 'Candidatus Microthrix parvicella' based on genomic and metagenomic analyses.</title>
        <authorList>
            <person name="Jon McIlroy S."/>
            <person name="Kristiansen R."/>
            <person name="Albertsen M."/>
            <person name="Michael Karst S."/>
            <person name="Rossetti S."/>
            <person name="Lund Nielsen J."/>
            <person name="Tandoi V."/>
            <person name="James Seviour R."/>
            <person name="Nielsen P.H."/>
        </authorList>
    </citation>
    <scope>NUCLEOTIDE SEQUENCE [LARGE SCALE GENOMIC DNA]</scope>
    <source>
        <strain evidence="3 4">RN1</strain>
    </source>
</reference>
<dbReference type="PANTHER" id="PTHR43056">
    <property type="entry name" value="PEPTIDASE S9 PROLYL OLIGOPEPTIDASE"/>
    <property type="match status" value="1"/>
</dbReference>
<evidence type="ECO:0000313" key="4">
    <source>
        <dbReference type="Proteomes" id="UP000018291"/>
    </source>
</evidence>
<dbReference type="SUPFAM" id="SSF53474">
    <property type="entry name" value="alpha/beta-Hydrolases"/>
    <property type="match status" value="1"/>
</dbReference>
<dbReference type="InterPro" id="IPR029058">
    <property type="entry name" value="AB_hydrolase_fold"/>
</dbReference>
<dbReference type="GO" id="GO:0008236">
    <property type="term" value="F:serine-type peptidase activity"/>
    <property type="evidence" value="ECO:0007669"/>
    <property type="project" value="InterPro"/>
</dbReference>
<dbReference type="SUPFAM" id="SSF69322">
    <property type="entry name" value="Tricorn protease domain 2"/>
    <property type="match status" value="1"/>
</dbReference>
<dbReference type="GO" id="GO:0006508">
    <property type="term" value="P:proteolysis"/>
    <property type="evidence" value="ECO:0007669"/>
    <property type="project" value="InterPro"/>
</dbReference>
<protein>
    <submittedName>
        <fullName evidence="3">Putative Peptidase S9 prolyl oligopeptidase active site domain protein</fullName>
    </submittedName>
</protein>
<dbReference type="HOGENOM" id="CLU_012236_1_0_11"/>
<feature type="region of interest" description="Disordered" evidence="1">
    <location>
        <begin position="1"/>
        <end position="27"/>
    </location>
</feature>
<feature type="domain" description="Peptidase S9 prolyl oligopeptidase catalytic" evidence="2">
    <location>
        <begin position="512"/>
        <end position="716"/>
    </location>
</feature>
<proteinExistence type="predicted"/>
<dbReference type="eggNOG" id="COG1506">
    <property type="taxonomic scope" value="Bacteria"/>
</dbReference>
<name>R4Z6Q0_9ACTN</name>
<dbReference type="PANTHER" id="PTHR43056:SF5">
    <property type="entry name" value="PEPTIDASE S9 PROLYL OLIGOPEPTIDASE CATALYTIC DOMAIN-CONTAINING PROTEIN"/>
    <property type="match status" value="1"/>
</dbReference>
<sequence length="718" mass="75392">MNMGSPEPGHWPSPLSARQVAAPGSRPSEVQVADGALFWSEGRAAEGGRVAIVRWTPEDGAVDVVPADADVRTRVNEYGGGAWRVAPGVLYASARSDGRVWAFPFGPRGAPSAPQPVTAACPSDATIRYADLQLTPDGGTLLCVRERPVPGAEALQELVAIRLSDGAVNILAAGSSFVADPRVSVDGSMLCWLAWSHPDMPWDASALWVADLSANAAGLLDIDDPRVVAGGRMAPENRGGPVSVSDAAWGDDGALWFASDGLNGYWNAMVCPPGDARPGSARPVDPGPWELAQPHWVFGRTRLAPLPGGGLLCARRLGGRDHLTLLPSHASPAGLGEAVAVRLSSRDGAGRASVDVPASVGLDVAPELTQVETFAVGDGPGGGRVVAAVVMGADVAPHVRWWTVDELVAAIGGSPGPEDRAATPTDAPPGRAPAGRLMAGFGVPSGQVDLAPEWISVPQHLSFPIEHPGADAAVENTHALYYPPRNPDVGEPNEPPPLVVRIHGGPTAAAEWRYRPDVQFWTTRGFAVADVNYRGSTGYGRPYRDALKGRWGIVDVADCVTVADGLAAAGLADPERLFIRGGSAGGFTALAAVAFHDTFAAAASSYGVADLALLAAETHKFESRYLDSLVGLYPQEAERYRARSPLFHVDGIDVPVLVLQGSDDPVVPPSQADALVAALRERGVRVEERRYEGEAHGWRRADTIVDALDTELEFFRSI</sequence>
<dbReference type="STRING" id="1229780.BN381_80056"/>
<evidence type="ECO:0000259" key="2">
    <source>
        <dbReference type="Pfam" id="PF00326"/>
    </source>
</evidence>